<dbReference type="InterPro" id="IPR006638">
    <property type="entry name" value="Elp3/MiaA/NifB-like_rSAM"/>
</dbReference>
<feature type="binding site" evidence="6">
    <location>
        <position position="298"/>
    </location>
    <ligand>
        <name>[4Fe-4S] cluster</name>
        <dbReference type="ChEBI" id="CHEBI:49883"/>
        <note>4Fe-4S-S-AdoMet</note>
    </ligand>
</feature>
<dbReference type="GO" id="GO:0051539">
    <property type="term" value="F:4 iron, 4 sulfur cluster binding"/>
    <property type="evidence" value="ECO:0007669"/>
    <property type="project" value="UniProtKB-KW"/>
</dbReference>
<dbReference type="AlphaFoldDB" id="A0A2X4SIN3"/>
<dbReference type="PANTHER" id="PTHR32331:SF0">
    <property type="entry name" value="UPF0313 PROTEIN YGIQ"/>
    <property type="match status" value="1"/>
</dbReference>
<keyword evidence="4 6" id="KW-0408">Iron</keyword>
<feature type="binding site" evidence="6">
    <location>
        <position position="305"/>
    </location>
    <ligand>
        <name>[4Fe-4S] cluster</name>
        <dbReference type="ChEBI" id="CHEBI:49883"/>
        <note>4Fe-4S-S-AdoMet</note>
    </ligand>
</feature>
<feature type="binding site" evidence="6">
    <location>
        <position position="302"/>
    </location>
    <ligand>
        <name>[4Fe-4S] cluster</name>
        <dbReference type="ChEBI" id="CHEBI:49883"/>
        <note>4Fe-4S-S-AdoMet</note>
    </ligand>
</feature>
<keyword evidence="9" id="KW-1185">Reference proteome</keyword>
<dbReference type="InterPro" id="IPR058240">
    <property type="entry name" value="rSAM_sf"/>
</dbReference>
<dbReference type="InterPro" id="IPR007197">
    <property type="entry name" value="rSAM"/>
</dbReference>
<dbReference type="EMBL" id="LS483447">
    <property type="protein sequence ID" value="SQH73782.1"/>
    <property type="molecule type" value="Genomic_DNA"/>
</dbReference>
<dbReference type="PROSITE" id="PS51918">
    <property type="entry name" value="RADICAL_SAM"/>
    <property type="match status" value="1"/>
</dbReference>
<evidence type="ECO:0000256" key="4">
    <source>
        <dbReference type="ARBA" id="ARBA00023004"/>
    </source>
</evidence>
<keyword evidence="3 6" id="KW-0479">Metal-binding</keyword>
<protein>
    <submittedName>
        <fullName evidence="8">Uncharacterized radical SAM protein YgiQ</fullName>
    </submittedName>
</protein>
<organism evidence="8 9">
    <name type="scientific">Porphyromonas crevioricanis</name>
    <dbReference type="NCBI Taxonomy" id="393921"/>
    <lineage>
        <taxon>Bacteria</taxon>
        <taxon>Pseudomonadati</taxon>
        <taxon>Bacteroidota</taxon>
        <taxon>Bacteroidia</taxon>
        <taxon>Bacteroidales</taxon>
        <taxon>Porphyromonadaceae</taxon>
        <taxon>Porphyromonas</taxon>
    </lineage>
</organism>
<feature type="domain" description="Radical SAM core" evidence="7">
    <location>
        <begin position="284"/>
        <end position="564"/>
    </location>
</feature>
<dbReference type="InterPro" id="IPR022946">
    <property type="entry name" value="UPF0313"/>
</dbReference>
<keyword evidence="2 6" id="KW-0949">S-adenosyl-L-methionine</keyword>
<dbReference type="Gene3D" id="3.30.750.200">
    <property type="match status" value="1"/>
</dbReference>
<name>A0A2X4SIN3_9PORP</name>
<proteinExistence type="inferred from homology"/>
<evidence type="ECO:0000256" key="5">
    <source>
        <dbReference type="ARBA" id="ARBA00023014"/>
    </source>
</evidence>
<evidence type="ECO:0000256" key="3">
    <source>
        <dbReference type="ARBA" id="ARBA00022723"/>
    </source>
</evidence>
<evidence type="ECO:0000313" key="9">
    <source>
        <dbReference type="Proteomes" id="UP000249300"/>
    </source>
</evidence>
<dbReference type="Pfam" id="PF08497">
    <property type="entry name" value="Radical_SAM_N"/>
    <property type="match status" value="1"/>
</dbReference>
<dbReference type="NCBIfam" id="TIGR03904">
    <property type="entry name" value="SAM_YgiQ"/>
    <property type="match status" value="1"/>
</dbReference>
<comment type="similarity">
    <text evidence="6">Belongs to the UPF0313 family.</text>
</comment>
<keyword evidence="5 6" id="KW-0411">Iron-sulfur</keyword>
<keyword evidence="1 6" id="KW-0004">4Fe-4S</keyword>
<dbReference type="SUPFAM" id="SSF102114">
    <property type="entry name" value="Radical SAM enzymes"/>
    <property type="match status" value="1"/>
</dbReference>
<dbReference type="SMART" id="SM00729">
    <property type="entry name" value="Elp3"/>
    <property type="match status" value="1"/>
</dbReference>
<evidence type="ECO:0000313" key="8">
    <source>
        <dbReference type="EMBL" id="SQH73782.1"/>
    </source>
</evidence>
<dbReference type="PANTHER" id="PTHR32331">
    <property type="entry name" value="UPF0313 PROTEIN YGIQ"/>
    <property type="match status" value="1"/>
</dbReference>
<dbReference type="Proteomes" id="UP000249300">
    <property type="component" value="Chromosome 1"/>
</dbReference>
<evidence type="ECO:0000256" key="1">
    <source>
        <dbReference type="ARBA" id="ARBA00022485"/>
    </source>
</evidence>
<evidence type="ECO:0000259" key="7">
    <source>
        <dbReference type="PROSITE" id="PS51918"/>
    </source>
</evidence>
<dbReference type="InterPro" id="IPR024560">
    <property type="entry name" value="UPF0313_C"/>
</dbReference>
<dbReference type="HAMAP" id="MF_01251">
    <property type="entry name" value="UPF0313"/>
    <property type="match status" value="1"/>
</dbReference>
<sequence>MDERGWDMADVILFSGDAYVDHPAFGAAVVGRFLESLGLRVAIVPQPNWRDDLRDFRKLGRPRLFFGVSPGAMDSMVNKYTAHKRLRSEDAYTPDGRIDLRPEYPSIVYTECIRRVYPDVPIVLGGIEPSLRRLSHYDYWQDRLRPSILADARADLLIYGMGELPLEYLVSELKAGHRLQDLTDIPQTVYIRPANEIQVLPGDIVLHTHEECVSSKRNQAQNFCHIETESNKYHAKRILQGVGRDIVVVNPPFPPMTEAQIDRSFDLPYTRLPHPRYRGKRIGAYEMIKHSVNAHRGCFGGCAFCTISAHQGKFVASRSEASIIREVEQIVQMEDFKGYLSDVGGPSANMYKMEGRNLDLCSRCKRPSCIHPKVCPNLHADHTALTRLLRRIDKIEGVKKSFIGSGVRYDLLLEPYKDPLLRKAALTYAEDLVKYHVSGRLKVAPEHTSDSVLRWMRKPSFALFEQFKKFFDKTNKAAGLKQQIIPYFISSHPGCTEADMAELAVITKRLGFRLEQVQDFTPTPMTLATEIYYTGIDPYTLEPVYTARTDKQKKAQSQFFFWYKPDQVTKLKQELRRIGRADLIAKLFG</sequence>
<dbReference type="Gene3D" id="3.30.750.210">
    <property type="match status" value="1"/>
</dbReference>
<dbReference type="Pfam" id="PF11842">
    <property type="entry name" value="DUF3362"/>
    <property type="match status" value="1"/>
</dbReference>
<dbReference type="SFLD" id="SFLDS00029">
    <property type="entry name" value="Radical_SAM"/>
    <property type="match status" value="1"/>
</dbReference>
<accession>A0A2X4SIN3</accession>
<comment type="cofactor">
    <cofactor evidence="6">
        <name>[4Fe-4S] cluster</name>
        <dbReference type="ChEBI" id="CHEBI:49883"/>
    </cofactor>
    <text evidence="6">Binds 1 [4Fe-4S] cluster. The cluster is coordinated with 3 cysteines and an exchangeable S-adenosyl-L-methionine.</text>
</comment>
<reference evidence="8 9" key="1">
    <citation type="submission" date="2018-06" db="EMBL/GenBank/DDBJ databases">
        <authorList>
            <consortium name="Pathogen Informatics"/>
            <person name="Doyle S."/>
        </authorList>
    </citation>
    <scope>NUCLEOTIDE SEQUENCE [LARGE SCALE GENOMIC DNA]</scope>
    <source>
        <strain evidence="8 9">NCTC12858</strain>
    </source>
</reference>
<dbReference type="InterPro" id="IPR013704">
    <property type="entry name" value="UPF0313_N"/>
</dbReference>
<dbReference type="SFLD" id="SFLDG01069">
    <property type="entry name" value="UPF0313"/>
    <property type="match status" value="1"/>
</dbReference>
<gene>
    <name evidence="8" type="ORF">NCTC12858_01650</name>
</gene>
<evidence type="ECO:0000256" key="6">
    <source>
        <dbReference type="HAMAP-Rule" id="MF_01251"/>
    </source>
</evidence>
<dbReference type="GO" id="GO:0003824">
    <property type="term" value="F:catalytic activity"/>
    <property type="evidence" value="ECO:0007669"/>
    <property type="project" value="InterPro"/>
</dbReference>
<dbReference type="KEGG" id="pcre:NCTC12858_01650"/>
<evidence type="ECO:0000256" key="2">
    <source>
        <dbReference type="ARBA" id="ARBA00022691"/>
    </source>
</evidence>
<dbReference type="GO" id="GO:0005506">
    <property type="term" value="F:iron ion binding"/>
    <property type="evidence" value="ECO:0007669"/>
    <property type="project" value="UniProtKB-UniRule"/>
</dbReference>
<dbReference type="SFLD" id="SFLDG01082">
    <property type="entry name" value="B12-binding_domain_containing"/>
    <property type="match status" value="1"/>
</dbReference>